<evidence type="ECO:0000313" key="2">
    <source>
        <dbReference type="EMBL" id="OWJ81736.1"/>
    </source>
</evidence>
<gene>
    <name evidence="2" type="ORF">CDV52_17390</name>
    <name evidence="1" type="ORF">CDV53_07625</name>
</gene>
<protein>
    <submittedName>
        <fullName evidence="2">Uncharacterized protein</fullName>
    </submittedName>
</protein>
<proteinExistence type="predicted"/>
<dbReference type="EMBL" id="NIPV01000024">
    <property type="protein sequence ID" value="OWJ76766.1"/>
    <property type="molecule type" value="Genomic_DNA"/>
</dbReference>
<dbReference type="AlphaFoldDB" id="A0A212AJY8"/>
<keyword evidence="4" id="KW-1185">Reference proteome</keyword>
<organism evidence="2 3">
    <name type="scientific">Haematobacter missouriensis</name>
    <dbReference type="NCBI Taxonomy" id="366616"/>
    <lineage>
        <taxon>Bacteria</taxon>
        <taxon>Pseudomonadati</taxon>
        <taxon>Pseudomonadota</taxon>
        <taxon>Alphaproteobacteria</taxon>
        <taxon>Rhodobacterales</taxon>
        <taxon>Paracoccaceae</taxon>
        <taxon>Haematobacter</taxon>
    </lineage>
</organism>
<reference evidence="2 4" key="2">
    <citation type="submission" date="2016-11" db="EMBL/GenBank/DDBJ databases">
        <title>Comparison of Traditional DNA-DNA Hybridization with In Silico Genomic Analysis.</title>
        <authorList>
            <person name="Nicholson A.C."/>
            <person name="Sammons S."/>
            <person name="Humrighouse B.W."/>
            <person name="Graziano J."/>
            <person name="Lasker B."/>
            <person name="Whitney A.M."/>
            <person name="Mcquiston J.R."/>
        </authorList>
    </citation>
    <scope>NUCLEOTIDE SEQUENCE [LARGE SCALE GENOMIC DNA]</scope>
    <source>
        <strain evidence="1 4">H1892</strain>
        <strain evidence="2">H2381</strain>
    </source>
</reference>
<evidence type="ECO:0000313" key="3">
    <source>
        <dbReference type="Proteomes" id="UP000196640"/>
    </source>
</evidence>
<evidence type="ECO:0000313" key="4">
    <source>
        <dbReference type="Proteomes" id="UP000214673"/>
    </source>
</evidence>
<evidence type="ECO:0000313" key="1">
    <source>
        <dbReference type="EMBL" id="OWJ76766.1"/>
    </source>
</evidence>
<accession>A0A212AJY8</accession>
<dbReference type="Proteomes" id="UP000214673">
    <property type="component" value="Unassembled WGS sequence"/>
</dbReference>
<sequence length="104" mass="10850">MLLPNMSRDRRFQLSSDLAGVLGVTAGQEIALRVTAFVMTSAGASRLSADTPAVVPAGAESAARYTVSRTQAIQVAVFAVEANAHAARARLAEAGLRAEIRRLG</sequence>
<comment type="caution">
    <text evidence="2">The sequence shown here is derived from an EMBL/GenBank/DDBJ whole genome shotgun (WGS) entry which is preliminary data.</text>
</comment>
<reference evidence="3" key="1">
    <citation type="submission" date="2016-11" db="EMBL/GenBank/DDBJ databases">
        <title>Comparison of Traditional DNA-DNA Hybridization with In Silico Genomic Analysis.</title>
        <authorList>
            <person name="Nicholson A.C."/>
            <person name="Humrighouse B.W."/>
            <person name="Graziano J."/>
            <person name="Lasker B."/>
            <person name="Whitney A.M."/>
            <person name="Mcquiston J.R."/>
            <person name="Bell M."/>
        </authorList>
    </citation>
    <scope>NUCLEOTIDE SEQUENCE [LARGE SCALE GENOMIC DNA]</scope>
    <source>
        <strain evidence="3">H2381</strain>
    </source>
</reference>
<dbReference type="STRING" id="366616.CG51_01205"/>
<name>A0A212AJY8_9RHOB</name>
<dbReference type="Proteomes" id="UP000196640">
    <property type="component" value="Unassembled WGS sequence"/>
</dbReference>
<dbReference type="EMBL" id="NIPX01000033">
    <property type="protein sequence ID" value="OWJ81736.1"/>
    <property type="molecule type" value="Genomic_DNA"/>
</dbReference>